<feature type="transmembrane region" description="Helical" evidence="2">
    <location>
        <begin position="144"/>
        <end position="166"/>
    </location>
</feature>
<accession>A0AAE3ZM58</accession>
<feature type="transmembrane region" description="Helical" evidence="2">
    <location>
        <begin position="66"/>
        <end position="86"/>
    </location>
</feature>
<keyword evidence="2" id="KW-0812">Transmembrane</keyword>
<dbReference type="EMBL" id="JAVDYC010000001">
    <property type="protein sequence ID" value="MDR7322458.1"/>
    <property type="molecule type" value="Genomic_DNA"/>
</dbReference>
<organism evidence="3 4">
    <name type="scientific">Catenuloplanes niger</name>
    <dbReference type="NCBI Taxonomy" id="587534"/>
    <lineage>
        <taxon>Bacteria</taxon>
        <taxon>Bacillati</taxon>
        <taxon>Actinomycetota</taxon>
        <taxon>Actinomycetes</taxon>
        <taxon>Micromonosporales</taxon>
        <taxon>Micromonosporaceae</taxon>
        <taxon>Catenuloplanes</taxon>
    </lineage>
</organism>
<keyword evidence="4" id="KW-1185">Reference proteome</keyword>
<sequence length="352" mass="35077">MTKQPRTPTTAGASATPKKAGSARAAEPTGETTGTETTGDAAGAGTAGKTADRAGAAGVPAKRRRFAVPLELVFAVVALGWLGVMLRSAQVSVSTAEQGALAVYLAAYSLPGLISASLVAGAATGLTAVTMIGPVRRAGATLRFAVAAASGLLVGAVAALVVLNSYGRGDAITILAATFAAAATAGGAFAGIRHSALAGAVVNASLGVFLIGFVLNLFQAPLLNLFGAGDTQASQADALSWFSLTSSLLSALIAGVIAYLTLTSRQGDERPKWVVYLAGGAGAGAVLLVSEAIARTGGGRLLDLAGRLSEADQAAQEILANSRFNNGLIVLFVGAITAMILLGRTMKPIEDD</sequence>
<feature type="transmembrane region" description="Helical" evidence="2">
    <location>
        <begin position="197"/>
        <end position="218"/>
    </location>
</feature>
<proteinExistence type="predicted"/>
<feature type="transmembrane region" description="Helical" evidence="2">
    <location>
        <begin position="172"/>
        <end position="190"/>
    </location>
</feature>
<evidence type="ECO:0000256" key="2">
    <source>
        <dbReference type="SAM" id="Phobius"/>
    </source>
</evidence>
<name>A0AAE3ZM58_9ACTN</name>
<feature type="compositionally biased region" description="Low complexity" evidence="1">
    <location>
        <begin position="23"/>
        <end position="55"/>
    </location>
</feature>
<gene>
    <name evidence="3" type="ORF">J2S44_002708</name>
</gene>
<dbReference type="AlphaFoldDB" id="A0AAE3ZM58"/>
<reference evidence="3 4" key="1">
    <citation type="submission" date="2023-07" db="EMBL/GenBank/DDBJ databases">
        <title>Sequencing the genomes of 1000 actinobacteria strains.</title>
        <authorList>
            <person name="Klenk H.-P."/>
        </authorList>
    </citation>
    <scope>NUCLEOTIDE SEQUENCE [LARGE SCALE GENOMIC DNA]</scope>
    <source>
        <strain evidence="3 4">DSM 44711</strain>
    </source>
</reference>
<feature type="transmembrane region" description="Helical" evidence="2">
    <location>
        <begin position="238"/>
        <end position="262"/>
    </location>
</feature>
<feature type="region of interest" description="Disordered" evidence="1">
    <location>
        <begin position="1"/>
        <end position="55"/>
    </location>
</feature>
<keyword evidence="2" id="KW-1133">Transmembrane helix</keyword>
<feature type="compositionally biased region" description="Polar residues" evidence="1">
    <location>
        <begin position="1"/>
        <end position="13"/>
    </location>
</feature>
<evidence type="ECO:0000313" key="3">
    <source>
        <dbReference type="EMBL" id="MDR7322458.1"/>
    </source>
</evidence>
<comment type="caution">
    <text evidence="3">The sequence shown here is derived from an EMBL/GenBank/DDBJ whole genome shotgun (WGS) entry which is preliminary data.</text>
</comment>
<evidence type="ECO:0000256" key="1">
    <source>
        <dbReference type="SAM" id="MobiDB-lite"/>
    </source>
</evidence>
<protein>
    <submittedName>
        <fullName evidence="3">Uncharacterized protein</fullName>
    </submittedName>
</protein>
<evidence type="ECO:0000313" key="4">
    <source>
        <dbReference type="Proteomes" id="UP001183629"/>
    </source>
</evidence>
<feature type="transmembrane region" description="Helical" evidence="2">
    <location>
        <begin position="106"/>
        <end position="132"/>
    </location>
</feature>
<feature type="transmembrane region" description="Helical" evidence="2">
    <location>
        <begin position="274"/>
        <end position="294"/>
    </location>
</feature>
<keyword evidence="2" id="KW-0472">Membrane</keyword>
<dbReference type="Proteomes" id="UP001183629">
    <property type="component" value="Unassembled WGS sequence"/>
</dbReference>
<dbReference type="RefSeq" id="WP_310412888.1">
    <property type="nucleotide sequence ID" value="NZ_JAVDYC010000001.1"/>
</dbReference>
<feature type="transmembrane region" description="Helical" evidence="2">
    <location>
        <begin position="324"/>
        <end position="343"/>
    </location>
</feature>